<evidence type="ECO:0000256" key="1">
    <source>
        <dbReference type="SAM" id="Phobius"/>
    </source>
</evidence>
<evidence type="ECO:0000313" key="2">
    <source>
        <dbReference type="EMBL" id="GGO89750.1"/>
    </source>
</evidence>
<proteinExistence type="predicted"/>
<dbReference type="EMBL" id="BMNI01000004">
    <property type="protein sequence ID" value="GGO89750.1"/>
    <property type="molecule type" value="Genomic_DNA"/>
</dbReference>
<keyword evidence="3" id="KW-1185">Reference proteome</keyword>
<comment type="caution">
    <text evidence="2">The sequence shown here is derived from an EMBL/GenBank/DDBJ whole genome shotgun (WGS) entry which is preliminary data.</text>
</comment>
<name>A0ABQ2NBH6_9ACTN</name>
<keyword evidence="1" id="KW-0472">Membrane</keyword>
<accession>A0ABQ2NBH6</accession>
<keyword evidence="1" id="KW-1133">Transmembrane helix</keyword>
<gene>
    <name evidence="2" type="ORF">GCM10011584_19950</name>
</gene>
<feature type="transmembrane region" description="Helical" evidence="1">
    <location>
        <begin position="80"/>
        <end position="98"/>
    </location>
</feature>
<protein>
    <submittedName>
        <fullName evidence="2">Uncharacterized protein</fullName>
    </submittedName>
</protein>
<feature type="transmembrane region" description="Helical" evidence="1">
    <location>
        <begin position="52"/>
        <end position="73"/>
    </location>
</feature>
<reference evidence="3" key="1">
    <citation type="journal article" date="2019" name="Int. J. Syst. Evol. Microbiol.">
        <title>The Global Catalogue of Microorganisms (GCM) 10K type strain sequencing project: providing services to taxonomists for standard genome sequencing and annotation.</title>
        <authorList>
            <consortium name="The Broad Institute Genomics Platform"/>
            <consortium name="The Broad Institute Genome Sequencing Center for Infectious Disease"/>
            <person name="Wu L."/>
            <person name="Ma J."/>
        </authorList>
    </citation>
    <scope>NUCLEOTIDE SEQUENCE [LARGE SCALE GENOMIC DNA]</scope>
    <source>
        <strain evidence="3">CGMCC 4.7371</strain>
    </source>
</reference>
<feature type="transmembrane region" description="Helical" evidence="1">
    <location>
        <begin position="110"/>
        <end position="134"/>
    </location>
</feature>
<keyword evidence="1" id="KW-0812">Transmembrane</keyword>
<evidence type="ECO:0000313" key="3">
    <source>
        <dbReference type="Proteomes" id="UP000655410"/>
    </source>
</evidence>
<organism evidence="2 3">
    <name type="scientific">Nocardioides phosphati</name>
    <dbReference type="NCBI Taxonomy" id="1867775"/>
    <lineage>
        <taxon>Bacteria</taxon>
        <taxon>Bacillati</taxon>
        <taxon>Actinomycetota</taxon>
        <taxon>Actinomycetes</taxon>
        <taxon>Propionibacteriales</taxon>
        <taxon>Nocardioidaceae</taxon>
        <taxon>Nocardioides</taxon>
    </lineage>
</organism>
<dbReference type="Proteomes" id="UP000655410">
    <property type="component" value="Unassembled WGS sequence"/>
</dbReference>
<sequence>MMFGIALLLAVVVPLALTAFAYERAKREPQPIPVTQWRRASPRPRRPRDPGYTWGVGIGIVAPYAVAGILHLVEEPDGTGGLLFLGTILTCWAIHFFTRHRTSFFGAIPWGMVLGSFVLPCAVGLVLVPVLAAFGL</sequence>